<organism evidence="2 3">
    <name type="scientific">Nocardioides cavernae</name>
    <dbReference type="NCBI Taxonomy" id="1921566"/>
    <lineage>
        <taxon>Bacteria</taxon>
        <taxon>Bacillati</taxon>
        <taxon>Actinomycetota</taxon>
        <taxon>Actinomycetes</taxon>
        <taxon>Propionibacteriales</taxon>
        <taxon>Nocardioidaceae</taxon>
        <taxon>Nocardioides</taxon>
    </lineage>
</organism>
<dbReference type="RefSeq" id="WP_218858817.1">
    <property type="nucleotide sequence ID" value="NZ_JACCBW010000007.1"/>
</dbReference>
<dbReference type="EMBL" id="JACCBW010000007">
    <property type="protein sequence ID" value="NYE38905.1"/>
    <property type="molecule type" value="Genomic_DNA"/>
</dbReference>
<gene>
    <name evidence="2" type="ORF">F4692_004060</name>
</gene>
<name>A0A7Y9KTY6_9ACTN</name>
<evidence type="ECO:0000256" key="1">
    <source>
        <dbReference type="SAM" id="Phobius"/>
    </source>
</evidence>
<comment type="caution">
    <text evidence="2">The sequence shown here is derived from an EMBL/GenBank/DDBJ whole genome shotgun (WGS) entry which is preliminary data.</text>
</comment>
<dbReference type="Pfam" id="PF04964">
    <property type="entry name" value="Flp_Fap"/>
    <property type="match status" value="1"/>
</dbReference>
<evidence type="ECO:0000313" key="2">
    <source>
        <dbReference type="EMBL" id="NYE38905.1"/>
    </source>
</evidence>
<dbReference type="Proteomes" id="UP000549911">
    <property type="component" value="Unassembled WGS sequence"/>
</dbReference>
<keyword evidence="1" id="KW-0472">Membrane</keyword>
<proteinExistence type="predicted"/>
<evidence type="ECO:0000313" key="3">
    <source>
        <dbReference type="Proteomes" id="UP000549911"/>
    </source>
</evidence>
<keyword evidence="3" id="KW-1185">Reference proteome</keyword>
<sequence length="54" mass="5627">MTPTHERDERGATATEYGLLVGFIAIVIVAGVGLFGTALDTYFGGLADWLAGVI</sequence>
<reference evidence="2 3" key="1">
    <citation type="submission" date="2020-07" db="EMBL/GenBank/DDBJ databases">
        <authorList>
            <person name="Partida-Martinez L."/>
            <person name="Huntemann M."/>
            <person name="Clum A."/>
            <person name="Wang J."/>
            <person name="Palaniappan K."/>
            <person name="Ritter S."/>
            <person name="Chen I.-M."/>
            <person name="Stamatis D."/>
            <person name="Reddy T."/>
            <person name="O'Malley R."/>
            <person name="Daum C."/>
            <person name="Shapiro N."/>
            <person name="Ivanova N."/>
            <person name="Kyrpides N."/>
            <person name="Woyke T."/>
        </authorList>
    </citation>
    <scope>NUCLEOTIDE SEQUENCE [LARGE SCALE GENOMIC DNA]</scope>
    <source>
        <strain evidence="2 3">AT2.17</strain>
    </source>
</reference>
<dbReference type="AlphaFoldDB" id="A0A7Y9KTY6"/>
<protein>
    <submittedName>
        <fullName evidence="2">Pilus assembly protein Flp/PilA</fullName>
    </submittedName>
</protein>
<dbReference type="InterPro" id="IPR007047">
    <property type="entry name" value="Flp_Fap"/>
</dbReference>
<reference evidence="2 3" key="2">
    <citation type="submission" date="2020-08" db="EMBL/GenBank/DDBJ databases">
        <title>The Agave Microbiome: Exploring the role of microbial communities in plant adaptations to desert environments.</title>
        <authorList>
            <person name="Partida-Martinez L.P."/>
        </authorList>
    </citation>
    <scope>NUCLEOTIDE SEQUENCE [LARGE SCALE GENOMIC DNA]</scope>
    <source>
        <strain evidence="2 3">AT2.17</strain>
    </source>
</reference>
<keyword evidence="1" id="KW-1133">Transmembrane helix</keyword>
<feature type="transmembrane region" description="Helical" evidence="1">
    <location>
        <begin position="17"/>
        <end position="39"/>
    </location>
</feature>
<keyword evidence="1" id="KW-0812">Transmembrane</keyword>
<accession>A0A7Y9KTY6</accession>